<reference evidence="4" key="1">
    <citation type="journal article" date="2022" name="Int. J. Mol. Sci.">
        <title>Draft Genome of Tanacetum Coccineum: Genomic Comparison of Closely Related Tanacetum-Family Plants.</title>
        <authorList>
            <person name="Yamashiro T."/>
            <person name="Shiraishi A."/>
            <person name="Nakayama K."/>
            <person name="Satake H."/>
        </authorList>
    </citation>
    <scope>NUCLEOTIDE SEQUENCE</scope>
</reference>
<feature type="domain" description="CCHC-type" evidence="3">
    <location>
        <begin position="103"/>
        <end position="118"/>
    </location>
</feature>
<gene>
    <name evidence="4" type="ORF">Tco_0938180</name>
</gene>
<dbReference type="Gene3D" id="4.10.60.10">
    <property type="entry name" value="Zinc finger, CCHC-type"/>
    <property type="match status" value="1"/>
</dbReference>
<dbReference type="InterPro" id="IPR001878">
    <property type="entry name" value="Znf_CCHC"/>
</dbReference>
<dbReference type="Proteomes" id="UP001151760">
    <property type="component" value="Unassembled WGS sequence"/>
</dbReference>
<organism evidence="4 5">
    <name type="scientific">Tanacetum coccineum</name>
    <dbReference type="NCBI Taxonomy" id="301880"/>
    <lineage>
        <taxon>Eukaryota</taxon>
        <taxon>Viridiplantae</taxon>
        <taxon>Streptophyta</taxon>
        <taxon>Embryophyta</taxon>
        <taxon>Tracheophyta</taxon>
        <taxon>Spermatophyta</taxon>
        <taxon>Magnoliopsida</taxon>
        <taxon>eudicotyledons</taxon>
        <taxon>Gunneridae</taxon>
        <taxon>Pentapetalae</taxon>
        <taxon>asterids</taxon>
        <taxon>campanulids</taxon>
        <taxon>Asterales</taxon>
        <taxon>Asteraceae</taxon>
        <taxon>Asteroideae</taxon>
        <taxon>Anthemideae</taxon>
        <taxon>Anthemidinae</taxon>
        <taxon>Tanacetum</taxon>
    </lineage>
</organism>
<keyword evidence="1" id="KW-0863">Zinc-finger</keyword>
<protein>
    <submittedName>
        <fullName evidence="4">Ribonuclease H-like domain-containing protein</fullName>
    </submittedName>
</protein>
<evidence type="ECO:0000259" key="3">
    <source>
        <dbReference type="PROSITE" id="PS50158"/>
    </source>
</evidence>
<sequence>MAFISSPNTNSGKDEVSTAGTEVTTASFSHDTACAFIATQYSGSKVRYDDIVQINEDDMEEMDIKRNMALLSLRADRFWKRTGKKITIKGSDIARFDKSKVECYNCHKIGHFARECRDPRSQEKDRKENSKREVKVEEAGSKAMMAFDGNG</sequence>
<feature type="region of interest" description="Disordered" evidence="2">
    <location>
        <begin position="117"/>
        <end position="151"/>
    </location>
</feature>
<evidence type="ECO:0000313" key="5">
    <source>
        <dbReference type="Proteomes" id="UP001151760"/>
    </source>
</evidence>
<keyword evidence="5" id="KW-1185">Reference proteome</keyword>
<dbReference type="Pfam" id="PF00098">
    <property type="entry name" value="zf-CCHC"/>
    <property type="match status" value="1"/>
</dbReference>
<keyword evidence="1" id="KW-0479">Metal-binding</keyword>
<comment type="caution">
    <text evidence="4">The sequence shown here is derived from an EMBL/GenBank/DDBJ whole genome shotgun (WGS) entry which is preliminary data.</text>
</comment>
<feature type="compositionally biased region" description="Basic and acidic residues" evidence="2">
    <location>
        <begin position="117"/>
        <end position="140"/>
    </location>
</feature>
<reference evidence="4" key="2">
    <citation type="submission" date="2022-01" db="EMBL/GenBank/DDBJ databases">
        <authorList>
            <person name="Yamashiro T."/>
            <person name="Shiraishi A."/>
            <person name="Satake H."/>
            <person name="Nakayama K."/>
        </authorList>
    </citation>
    <scope>NUCLEOTIDE SEQUENCE</scope>
</reference>
<dbReference type="SMART" id="SM00343">
    <property type="entry name" value="ZnF_C2HC"/>
    <property type="match status" value="1"/>
</dbReference>
<evidence type="ECO:0000256" key="1">
    <source>
        <dbReference type="PROSITE-ProRule" id="PRU00047"/>
    </source>
</evidence>
<name>A0ABQ5DGC8_9ASTR</name>
<keyword evidence="1" id="KW-0862">Zinc</keyword>
<accession>A0ABQ5DGC8</accession>
<dbReference type="EMBL" id="BQNB010015294">
    <property type="protein sequence ID" value="GJT38315.1"/>
    <property type="molecule type" value="Genomic_DNA"/>
</dbReference>
<proteinExistence type="predicted"/>
<dbReference type="PROSITE" id="PS50158">
    <property type="entry name" value="ZF_CCHC"/>
    <property type="match status" value="1"/>
</dbReference>
<dbReference type="InterPro" id="IPR036875">
    <property type="entry name" value="Znf_CCHC_sf"/>
</dbReference>
<evidence type="ECO:0000313" key="4">
    <source>
        <dbReference type="EMBL" id="GJT38315.1"/>
    </source>
</evidence>
<evidence type="ECO:0000256" key="2">
    <source>
        <dbReference type="SAM" id="MobiDB-lite"/>
    </source>
</evidence>
<dbReference type="SUPFAM" id="SSF57756">
    <property type="entry name" value="Retrovirus zinc finger-like domains"/>
    <property type="match status" value="1"/>
</dbReference>